<evidence type="ECO:0000256" key="6">
    <source>
        <dbReference type="ARBA" id="ARBA00023136"/>
    </source>
</evidence>
<keyword evidence="5 8" id="KW-1133">Transmembrane helix</keyword>
<evidence type="ECO:0000256" key="3">
    <source>
        <dbReference type="ARBA" id="ARBA00022475"/>
    </source>
</evidence>
<proteinExistence type="inferred from homology"/>
<dbReference type="Gene3D" id="3.40.30.60">
    <property type="entry name" value="FHIPEP family, domain 1"/>
    <property type="match status" value="1"/>
</dbReference>
<dbReference type="InterPro" id="IPR042193">
    <property type="entry name" value="FHIPEP_3"/>
</dbReference>
<keyword evidence="4 8" id="KW-0812">Transmembrane</keyword>
<dbReference type="PRINTS" id="PR00949">
    <property type="entry name" value="TYPE3IMAPROT"/>
</dbReference>
<dbReference type="Pfam" id="PF00771">
    <property type="entry name" value="FHIPEP"/>
    <property type="match status" value="1"/>
</dbReference>
<comment type="subcellular location">
    <subcellularLocation>
        <location evidence="1">Cell membrane</location>
        <topology evidence="1">Multi-pass membrane protein</topology>
    </subcellularLocation>
</comment>
<protein>
    <submittedName>
        <fullName evidence="9">Flagellar biosynthesis protein FlhA</fullName>
    </submittedName>
</protein>
<dbReference type="InterPro" id="IPR025505">
    <property type="entry name" value="FHIPEP_CS"/>
</dbReference>
<organism evidence="9 10">
    <name type="scientific">Stigmatella ashevillensis</name>
    <dbReference type="NCBI Taxonomy" id="2995309"/>
    <lineage>
        <taxon>Bacteria</taxon>
        <taxon>Pseudomonadati</taxon>
        <taxon>Myxococcota</taxon>
        <taxon>Myxococcia</taxon>
        <taxon>Myxococcales</taxon>
        <taxon>Cystobacterineae</taxon>
        <taxon>Archangiaceae</taxon>
        <taxon>Stigmatella</taxon>
    </lineage>
</organism>
<evidence type="ECO:0000256" key="2">
    <source>
        <dbReference type="ARBA" id="ARBA00008835"/>
    </source>
</evidence>
<feature type="region of interest" description="Disordered" evidence="7">
    <location>
        <begin position="331"/>
        <end position="360"/>
    </location>
</feature>
<dbReference type="PROSITE" id="PS00994">
    <property type="entry name" value="FHIPEP"/>
    <property type="match status" value="1"/>
</dbReference>
<keyword evidence="9" id="KW-0966">Cell projection</keyword>
<dbReference type="Proteomes" id="UP001221838">
    <property type="component" value="Unassembled WGS sequence"/>
</dbReference>
<evidence type="ECO:0000256" key="5">
    <source>
        <dbReference type="ARBA" id="ARBA00022989"/>
    </source>
</evidence>
<dbReference type="EMBL" id="JAQNDM010000002">
    <property type="protein sequence ID" value="MDC0709657.1"/>
    <property type="molecule type" value="Genomic_DNA"/>
</dbReference>
<evidence type="ECO:0000256" key="8">
    <source>
        <dbReference type="SAM" id="Phobius"/>
    </source>
</evidence>
<keyword evidence="6 8" id="KW-0472">Membrane</keyword>
<dbReference type="InterPro" id="IPR042194">
    <property type="entry name" value="FHIPEP_1"/>
</dbReference>
<reference evidence="9 10" key="1">
    <citation type="submission" date="2022-11" db="EMBL/GenBank/DDBJ databases">
        <title>Minimal conservation of predation-associated metabolite biosynthetic gene clusters underscores biosynthetic potential of Myxococcota including descriptions for ten novel species: Archangium lansinium sp. nov., Myxococcus landrumus sp. nov., Nannocystis bai.</title>
        <authorList>
            <person name="Ahearne A."/>
            <person name="Stevens C."/>
            <person name="Dowd S."/>
        </authorList>
    </citation>
    <scope>NUCLEOTIDE SEQUENCE [LARGE SCALE GENOMIC DNA]</scope>
    <source>
        <strain evidence="9 10">NCWAL01</strain>
    </source>
</reference>
<dbReference type="InterPro" id="IPR001712">
    <property type="entry name" value="T3SS_FHIPEP"/>
</dbReference>
<accession>A0ABT5D7M8</accession>
<gene>
    <name evidence="9" type="ORF">POL68_14390</name>
</gene>
<evidence type="ECO:0000256" key="7">
    <source>
        <dbReference type="SAM" id="MobiDB-lite"/>
    </source>
</evidence>
<dbReference type="RefSeq" id="WP_272146135.1">
    <property type="nucleotide sequence ID" value="NZ_JAQNDM010000002.1"/>
</dbReference>
<evidence type="ECO:0000256" key="1">
    <source>
        <dbReference type="ARBA" id="ARBA00004651"/>
    </source>
</evidence>
<comment type="similarity">
    <text evidence="2">Belongs to the FHIPEP (flagella/HR/invasion proteins export pore) family.</text>
</comment>
<feature type="transmembrane region" description="Helical" evidence="8">
    <location>
        <begin position="113"/>
        <end position="132"/>
    </location>
</feature>
<feature type="transmembrane region" description="Helical" evidence="8">
    <location>
        <begin position="231"/>
        <end position="258"/>
    </location>
</feature>
<keyword evidence="3" id="KW-1003">Cell membrane</keyword>
<dbReference type="PANTHER" id="PTHR30161">
    <property type="entry name" value="FLAGELLAR EXPORT PROTEIN, MEMBRANE FLHA SUBUNIT-RELATED"/>
    <property type="match status" value="1"/>
</dbReference>
<keyword evidence="10" id="KW-1185">Reference proteome</keyword>
<evidence type="ECO:0000256" key="4">
    <source>
        <dbReference type="ARBA" id="ARBA00022692"/>
    </source>
</evidence>
<keyword evidence="9" id="KW-0282">Flagellum</keyword>
<keyword evidence="9" id="KW-0969">Cilium</keyword>
<name>A0ABT5D7M8_9BACT</name>
<dbReference type="InterPro" id="IPR042196">
    <property type="entry name" value="FHIPEP_4"/>
</dbReference>
<dbReference type="PIRSF" id="PIRSF005419">
    <property type="entry name" value="FlhA"/>
    <property type="match status" value="1"/>
</dbReference>
<feature type="transmembrane region" description="Helical" evidence="8">
    <location>
        <begin position="17"/>
        <end position="37"/>
    </location>
</feature>
<comment type="caution">
    <text evidence="9">The sequence shown here is derived from an EMBL/GenBank/DDBJ whole genome shotgun (WGS) entry which is preliminary data.</text>
</comment>
<feature type="transmembrane region" description="Helical" evidence="8">
    <location>
        <begin position="199"/>
        <end position="219"/>
    </location>
</feature>
<dbReference type="Gene3D" id="3.40.50.12790">
    <property type="entry name" value="FHIPEP family, domain 4"/>
    <property type="match status" value="1"/>
</dbReference>
<feature type="transmembrane region" description="Helical" evidence="8">
    <location>
        <begin position="278"/>
        <end position="298"/>
    </location>
</feature>
<evidence type="ECO:0000313" key="10">
    <source>
        <dbReference type="Proteomes" id="UP001221838"/>
    </source>
</evidence>
<evidence type="ECO:0000313" key="9">
    <source>
        <dbReference type="EMBL" id="MDC0709657.1"/>
    </source>
</evidence>
<dbReference type="Gene3D" id="1.10.8.540">
    <property type="entry name" value="FHIPEP family, domain 3"/>
    <property type="match status" value="1"/>
</dbReference>
<sequence length="694" mass="73591">MTPLWTMLLKARKSSDVVLAVAMAAVLGALIIPLPAWLLDLGLAVNLAAAVALLVAALSAKDALQVTAFPTLLLFTTLFRLALNVSSTRLALAEGHAGEVIQAFGEFVVRGDYVVGAVLFSILTLVQFLVVAKGAERVAEVSARFTLDAMPGKQMSIDADLRAGTLDAAHARQRRRNLERESQMFGAMDGAMKFVKGDVLAGLVIVAVNLVGGTAIGVFQQGLRWSEAAAAFALIAIGDGLVSQIPSLCIAVAAGLVVTRVAPEREDRSLGAEIGAQFFGQSRALWIVAGLCGALGMIPGMPHLTFLGLGGLLGGLAHGLKHLKRAALEEEAPVRKETAAQEEPETGAQVGSSSAREMSPVGVSPLTVDLAPDLTPLAQEQGAAFVNQHLQQLREDLFLELGVRIPGIRVRTHAAYLPEGGYAILLDDVPTASGQVVPGSLYVLSPPEELSFLELRFEPVVDPVSGVVISRTEEGARARLEMAQVPMRRPGEFIVDHCRGLLRTQAAHLLGVQEVHGLLEGLEAQAPTLVKEALQKVPLPLLTEVLRKLVQEQVSIRNLRAILEALVSPACEGDATALAERCRQALHRYLSHKFAPSGALYAYLVDPEVEESLRGKGARGPALAPEDIAALLEGLRRIAPGGKGVLLTAPDVRRPLWRMIEGAFPGVAVLTYGELNVDLQIRPLGRLAPVSAPP</sequence>